<reference evidence="2 3" key="1">
    <citation type="submission" date="2018-03" db="EMBL/GenBank/DDBJ databases">
        <title>Genomic Encyclopedia of Archaeal and Bacterial Type Strains, Phase II (KMG-II): from individual species to whole genera.</title>
        <authorList>
            <person name="Goeker M."/>
        </authorList>
    </citation>
    <scope>NUCLEOTIDE SEQUENCE [LARGE SCALE GENOMIC DNA]</scope>
    <source>
        <strain evidence="2 3">DSM 18107</strain>
    </source>
</reference>
<keyword evidence="1" id="KW-0812">Transmembrane</keyword>
<sequence>MMHSFEANQQPYISHVSPNKTAPAITLAAVKRQLTLSQAFFMISFPLLTTISIGSPTLKSASFSHRPRTFSQGTLRPPCQCLLNVWYRPCSLPHRSALFAMWIFFKPDNIWHKCRTSAPIGKIFYGFISSFFVSIFIKPTTNKLFNTINAHYEQLWQKTKGGQGS</sequence>
<organism evidence="2 3">
    <name type="scientific">Chitinophaga ginsengisoli</name>
    <dbReference type="NCBI Taxonomy" id="363837"/>
    <lineage>
        <taxon>Bacteria</taxon>
        <taxon>Pseudomonadati</taxon>
        <taxon>Bacteroidota</taxon>
        <taxon>Chitinophagia</taxon>
        <taxon>Chitinophagales</taxon>
        <taxon>Chitinophagaceae</taxon>
        <taxon>Chitinophaga</taxon>
    </lineage>
</organism>
<keyword evidence="1" id="KW-0472">Membrane</keyword>
<evidence type="ECO:0000313" key="3">
    <source>
        <dbReference type="Proteomes" id="UP000240978"/>
    </source>
</evidence>
<gene>
    <name evidence="2" type="ORF">CLV42_1318</name>
</gene>
<comment type="caution">
    <text evidence="2">The sequence shown here is derived from an EMBL/GenBank/DDBJ whole genome shotgun (WGS) entry which is preliminary data.</text>
</comment>
<keyword evidence="1" id="KW-1133">Transmembrane helix</keyword>
<dbReference type="Proteomes" id="UP000240978">
    <property type="component" value="Unassembled WGS sequence"/>
</dbReference>
<accession>A0A2P8FAZ8</accession>
<dbReference type="EMBL" id="PYGK01000031">
    <property type="protein sequence ID" value="PSL18822.1"/>
    <property type="molecule type" value="Genomic_DNA"/>
</dbReference>
<dbReference type="AlphaFoldDB" id="A0A2P8FAZ8"/>
<feature type="transmembrane region" description="Helical" evidence="1">
    <location>
        <begin position="39"/>
        <end position="58"/>
    </location>
</feature>
<proteinExistence type="predicted"/>
<protein>
    <submittedName>
        <fullName evidence="2">Uncharacterized protein</fullName>
    </submittedName>
</protein>
<evidence type="ECO:0000313" key="2">
    <source>
        <dbReference type="EMBL" id="PSL18822.1"/>
    </source>
</evidence>
<evidence type="ECO:0000256" key="1">
    <source>
        <dbReference type="SAM" id="Phobius"/>
    </source>
</evidence>
<name>A0A2P8FAZ8_9BACT</name>
<keyword evidence="3" id="KW-1185">Reference proteome</keyword>